<feature type="domain" description="AMP-activated protein kinase glycogen-binding" evidence="2">
    <location>
        <begin position="6"/>
        <end position="82"/>
    </location>
</feature>
<evidence type="ECO:0000313" key="4">
    <source>
        <dbReference type="Proteomes" id="UP000053611"/>
    </source>
</evidence>
<dbReference type="EMBL" id="KQ087180">
    <property type="protein sequence ID" value="KLT45600.1"/>
    <property type="molecule type" value="Genomic_DNA"/>
</dbReference>
<dbReference type="Gene3D" id="2.60.40.10">
    <property type="entry name" value="Immunoglobulins"/>
    <property type="match status" value="1"/>
</dbReference>
<keyword evidence="4" id="KW-1185">Reference proteome</keyword>
<evidence type="ECO:0000256" key="1">
    <source>
        <dbReference type="SAM" id="MobiDB-lite"/>
    </source>
</evidence>
<dbReference type="STRING" id="879819.A0A0J0XX06"/>
<dbReference type="GO" id="GO:0007165">
    <property type="term" value="P:signal transduction"/>
    <property type="evidence" value="ECO:0007669"/>
    <property type="project" value="TreeGrafter"/>
</dbReference>
<organism evidence="3 4">
    <name type="scientific">Cutaneotrichosporon oleaginosum</name>
    <dbReference type="NCBI Taxonomy" id="879819"/>
    <lineage>
        <taxon>Eukaryota</taxon>
        <taxon>Fungi</taxon>
        <taxon>Dikarya</taxon>
        <taxon>Basidiomycota</taxon>
        <taxon>Agaricomycotina</taxon>
        <taxon>Tremellomycetes</taxon>
        <taxon>Trichosporonales</taxon>
        <taxon>Trichosporonaceae</taxon>
        <taxon>Cutaneotrichosporon</taxon>
    </lineage>
</organism>
<dbReference type="InterPro" id="IPR013783">
    <property type="entry name" value="Ig-like_fold"/>
</dbReference>
<dbReference type="OrthoDB" id="5873279at2759"/>
<dbReference type="GO" id="GO:0019901">
    <property type="term" value="F:protein kinase binding"/>
    <property type="evidence" value="ECO:0007669"/>
    <property type="project" value="TreeGrafter"/>
</dbReference>
<accession>A0A0J0XX06</accession>
<dbReference type="PANTHER" id="PTHR10343">
    <property type="entry name" value="5'-AMP-ACTIVATED PROTEIN KINASE , BETA SUBUNIT"/>
    <property type="match status" value="1"/>
</dbReference>
<dbReference type="InterPro" id="IPR014756">
    <property type="entry name" value="Ig_E-set"/>
</dbReference>
<sequence length="101" mass="10905">MAEHQALFTWGAGPNSVSIAGGFNDWSATATPLIKQPDGSFKATVSVPWGSTQAYKYIVDGEWMVREDEEKDYDAAGNHNNVSVCTRGPERSAAGGEQRAR</sequence>
<dbReference type="SUPFAM" id="SSF81296">
    <property type="entry name" value="E set domains"/>
    <property type="match status" value="1"/>
</dbReference>
<name>A0A0J0XX06_9TREE</name>
<dbReference type="AlphaFoldDB" id="A0A0J0XX06"/>
<evidence type="ECO:0000259" key="2">
    <source>
        <dbReference type="Pfam" id="PF16561"/>
    </source>
</evidence>
<dbReference type="Proteomes" id="UP000053611">
    <property type="component" value="Unassembled WGS sequence"/>
</dbReference>
<proteinExistence type="predicted"/>
<dbReference type="GO" id="GO:0005634">
    <property type="term" value="C:nucleus"/>
    <property type="evidence" value="ECO:0007669"/>
    <property type="project" value="TreeGrafter"/>
</dbReference>
<evidence type="ECO:0000313" key="3">
    <source>
        <dbReference type="EMBL" id="KLT45600.1"/>
    </source>
</evidence>
<dbReference type="GO" id="GO:0031588">
    <property type="term" value="C:nucleotide-activated protein kinase complex"/>
    <property type="evidence" value="ECO:0007669"/>
    <property type="project" value="TreeGrafter"/>
</dbReference>
<dbReference type="GO" id="GO:0005737">
    <property type="term" value="C:cytoplasm"/>
    <property type="evidence" value="ECO:0007669"/>
    <property type="project" value="TreeGrafter"/>
</dbReference>
<dbReference type="RefSeq" id="XP_018282091.1">
    <property type="nucleotide sequence ID" value="XM_018421908.1"/>
</dbReference>
<dbReference type="InterPro" id="IPR050827">
    <property type="entry name" value="CRP1_MDG1_kinase"/>
</dbReference>
<dbReference type="PANTHER" id="PTHR10343:SF94">
    <property type="entry name" value="MDG1P"/>
    <property type="match status" value="1"/>
</dbReference>
<gene>
    <name evidence="3" type="ORF">CC85DRAFT_282222</name>
</gene>
<dbReference type="Pfam" id="PF16561">
    <property type="entry name" value="AMPK1_CBM"/>
    <property type="match status" value="1"/>
</dbReference>
<dbReference type="GeneID" id="28982511"/>
<reference evidence="3 4" key="1">
    <citation type="submission" date="2015-03" db="EMBL/GenBank/DDBJ databases">
        <title>Genomics and transcriptomics of the oil-accumulating basidiomycete yeast T. oleaginosus allow insights into substrate utilization and the diverse evolutionary trajectories of mating systems in fungi.</title>
        <authorList>
            <consortium name="DOE Joint Genome Institute"/>
            <person name="Kourist R."/>
            <person name="Kracht O."/>
            <person name="Bracharz F."/>
            <person name="Lipzen A."/>
            <person name="Nolan M."/>
            <person name="Ohm R."/>
            <person name="Grigoriev I."/>
            <person name="Sun S."/>
            <person name="Heitman J."/>
            <person name="Bruck T."/>
            <person name="Nowrousian M."/>
        </authorList>
    </citation>
    <scope>NUCLEOTIDE SEQUENCE [LARGE SCALE GENOMIC DNA]</scope>
    <source>
        <strain evidence="3 4">IBC0246</strain>
    </source>
</reference>
<protein>
    <recommendedName>
        <fullName evidence="2">AMP-activated protein kinase glycogen-binding domain-containing protein</fullName>
    </recommendedName>
</protein>
<dbReference type="InterPro" id="IPR032640">
    <property type="entry name" value="AMPK1_CBM"/>
</dbReference>
<feature type="region of interest" description="Disordered" evidence="1">
    <location>
        <begin position="74"/>
        <end position="101"/>
    </location>
</feature>
<dbReference type="CDD" id="cd02859">
    <property type="entry name" value="E_set_AMPKbeta_like_N"/>
    <property type="match status" value="1"/>
</dbReference>